<dbReference type="GeneTree" id="ENSGT00390000012322"/>
<dbReference type="AlphaFoldDB" id="H3BET3"/>
<reference evidence="1" key="2">
    <citation type="submission" date="2025-08" db="UniProtKB">
        <authorList>
            <consortium name="Ensembl"/>
        </authorList>
    </citation>
    <scope>IDENTIFICATION</scope>
</reference>
<proteinExistence type="predicted"/>
<dbReference type="PANTHER" id="PTHR37404:SF1">
    <property type="entry name" value="HCG1796489"/>
    <property type="match status" value="1"/>
</dbReference>
<dbReference type="Ensembl" id="ENSLACT00000020544.1">
    <property type="protein sequence ID" value="ENSLACP00000020404.1"/>
    <property type="gene ID" value="ENSLACG00000017932.1"/>
</dbReference>
<organism evidence="1 2">
    <name type="scientific">Latimeria chalumnae</name>
    <name type="common">Coelacanth</name>
    <dbReference type="NCBI Taxonomy" id="7897"/>
    <lineage>
        <taxon>Eukaryota</taxon>
        <taxon>Metazoa</taxon>
        <taxon>Chordata</taxon>
        <taxon>Craniata</taxon>
        <taxon>Vertebrata</taxon>
        <taxon>Euteleostomi</taxon>
        <taxon>Coelacanthiformes</taxon>
        <taxon>Coelacanthidae</taxon>
        <taxon>Latimeria</taxon>
    </lineage>
</organism>
<dbReference type="eggNOG" id="ENOG502QW2B">
    <property type="taxonomic scope" value="Eukaryota"/>
</dbReference>
<accession>H3BET3</accession>
<dbReference type="PANTHER" id="PTHR37404">
    <property type="entry name" value="HCG1796489"/>
    <property type="match status" value="1"/>
</dbReference>
<protein>
    <submittedName>
        <fullName evidence="1">Stabilizer of axonemal microtubules 3</fullName>
    </submittedName>
</protein>
<reference evidence="1" key="3">
    <citation type="submission" date="2025-09" db="UniProtKB">
        <authorList>
            <consortium name="Ensembl"/>
        </authorList>
    </citation>
    <scope>IDENTIFICATION</scope>
</reference>
<dbReference type="InterPro" id="IPR053347">
    <property type="entry name" value="Axonemal_MT_stabilizer"/>
</dbReference>
<dbReference type="EMBL" id="AFYH01030567">
    <property type="status" value="NOT_ANNOTATED_CDS"/>
    <property type="molecule type" value="Genomic_DNA"/>
</dbReference>
<dbReference type="HOGENOM" id="CLU_080873_0_0_1"/>
<evidence type="ECO:0000313" key="2">
    <source>
        <dbReference type="Proteomes" id="UP000008672"/>
    </source>
</evidence>
<keyword evidence="2" id="KW-1185">Reference proteome</keyword>
<name>H3BET3_LATCH</name>
<reference evidence="2" key="1">
    <citation type="submission" date="2011-08" db="EMBL/GenBank/DDBJ databases">
        <title>The draft genome of Latimeria chalumnae.</title>
        <authorList>
            <person name="Di Palma F."/>
            <person name="Alfoldi J."/>
            <person name="Johnson J."/>
            <person name="Berlin A."/>
            <person name="Gnerre S."/>
            <person name="Jaffe D."/>
            <person name="MacCallum I."/>
            <person name="Young S."/>
            <person name="Walker B.J."/>
            <person name="Lander E."/>
            <person name="Lindblad-Toh K."/>
        </authorList>
    </citation>
    <scope>NUCLEOTIDE SEQUENCE [LARGE SCALE GENOMIC DNA]</scope>
    <source>
        <strain evidence="2">Wild caught</strain>
    </source>
</reference>
<sequence length="300" mass="35253">QSTLHDALPPELWEIDQVSPYDEVINRFHTTTGSYHNRKYPGELPSRPFYRRGPPLWTIHSIKEFSDKLKERQWRRPLTMGHQKSESHDKFDGRHHVFTGTNFRSGPQPFVLANHHINGPSKLLVPSTENTKLAGKLYYVRDRDVLNLNNIYLSTTNKDFRAFRKEELEGYPKKDIVTYWQAEDYPKAWGHGLQENPLPKEAQRIIRDPTPMRNQRWFPSATKIPRLPHRAAPVPYTGMRTLKQESYQWPADVKQTQERFCPLEAPWVIPREGPVPEIMAVPKMYETDYQNYGNHRPSMV</sequence>
<dbReference type="Proteomes" id="UP000008672">
    <property type="component" value="Unassembled WGS sequence"/>
</dbReference>
<evidence type="ECO:0000313" key="1">
    <source>
        <dbReference type="Ensembl" id="ENSLACP00000020404.1"/>
    </source>
</evidence>
<dbReference type="InParanoid" id="H3BET3"/>
<dbReference type="OMA" id="KAPGHWK"/>
<gene>
    <name evidence="1" type="primary">SAXO3</name>
</gene>